<dbReference type="SUPFAM" id="SSF53098">
    <property type="entry name" value="Ribonuclease H-like"/>
    <property type="match status" value="1"/>
</dbReference>
<dbReference type="GO" id="GO:0003676">
    <property type="term" value="F:nucleic acid binding"/>
    <property type="evidence" value="ECO:0007669"/>
    <property type="project" value="InterPro"/>
</dbReference>
<organism evidence="1">
    <name type="scientific">Bifidobacterium adolescentis</name>
    <dbReference type="NCBI Taxonomy" id="1680"/>
    <lineage>
        <taxon>Bacteria</taxon>
        <taxon>Bacillati</taxon>
        <taxon>Actinomycetota</taxon>
        <taxon>Actinomycetes</taxon>
        <taxon>Bifidobacteriales</taxon>
        <taxon>Bifidobacteriaceae</taxon>
        <taxon>Bifidobacterium</taxon>
    </lineage>
</organism>
<dbReference type="RefSeq" id="WP_156567765.1">
    <property type="nucleotide sequence ID" value="NZ_CACRSR010000013.1"/>
</dbReference>
<gene>
    <name evidence="1" type="primary">orn_2</name>
    <name evidence="1" type="ORF">BALFYP80_01651</name>
</gene>
<dbReference type="AlphaFoldDB" id="A0A6N2U0W7"/>
<dbReference type="GO" id="GO:0016787">
    <property type="term" value="F:hydrolase activity"/>
    <property type="evidence" value="ECO:0007669"/>
    <property type="project" value="UniProtKB-KW"/>
</dbReference>
<dbReference type="EMBL" id="CACRSR010000013">
    <property type="protein sequence ID" value="VYT10293.1"/>
    <property type="molecule type" value="Genomic_DNA"/>
</dbReference>
<protein>
    <submittedName>
        <fullName evidence="1">Oligoribonuclease</fullName>
        <ecNumber evidence="1">3.1.-.-</ecNumber>
    </submittedName>
</protein>
<evidence type="ECO:0000313" key="1">
    <source>
        <dbReference type="EMBL" id="VYT10293.1"/>
    </source>
</evidence>
<dbReference type="InterPro" id="IPR036397">
    <property type="entry name" value="RNaseH_sf"/>
</dbReference>
<dbReference type="InterPro" id="IPR012337">
    <property type="entry name" value="RNaseH-like_sf"/>
</dbReference>
<dbReference type="EC" id="3.1.-.-" evidence="1"/>
<reference evidence="1" key="1">
    <citation type="submission" date="2019-11" db="EMBL/GenBank/DDBJ databases">
        <authorList>
            <person name="Feng L."/>
        </authorList>
    </citation>
    <scope>NUCLEOTIDE SEQUENCE</scope>
    <source>
        <strain evidence="1">BAdolescentisLFYP80</strain>
    </source>
</reference>
<dbReference type="Gene3D" id="3.30.420.10">
    <property type="entry name" value="Ribonuclease H-like superfamily/Ribonuclease H"/>
    <property type="match status" value="1"/>
</dbReference>
<accession>A0A6N2U0W7</accession>
<sequence length="198" mass="22265">MMSEEKAKEDMLLWMDVETTGLDPDHDRILEVEMRCTDMRGVRCVGGFRRVIGLKGRKASVTDGNIKAWRMHCANGLLEDALDGGYTEETAANALEEYVDSLAQSFTLHPAGSNPQFDLDFIGRLCPNLPLHYHRIDMATLRDSLEAAGWDVRPEEETPVASAHRTGTCLDRDIRQYARIIRHLAAHPVRYVATKAAR</sequence>
<name>A0A6N2U0W7_BIFAD</name>
<keyword evidence="1" id="KW-0378">Hydrolase</keyword>
<proteinExistence type="predicted"/>